<dbReference type="InterPro" id="IPR013087">
    <property type="entry name" value="Znf_C2H2_type"/>
</dbReference>
<name>A0A016UHJ7_9BILA</name>
<dbReference type="PROSITE" id="PS00028">
    <property type="entry name" value="ZINC_FINGER_C2H2_1"/>
    <property type="match status" value="1"/>
</dbReference>
<dbReference type="InterPro" id="IPR036236">
    <property type="entry name" value="Znf_C2H2_sf"/>
</dbReference>
<dbReference type="Gene3D" id="3.30.160.60">
    <property type="entry name" value="Classic Zinc Finger"/>
    <property type="match status" value="1"/>
</dbReference>
<evidence type="ECO:0000256" key="1">
    <source>
        <dbReference type="PROSITE-ProRule" id="PRU00042"/>
    </source>
</evidence>
<comment type="caution">
    <text evidence="3">The sequence shown here is derived from an EMBL/GenBank/DDBJ whole genome shotgun (WGS) entry which is preliminary data.</text>
</comment>
<proteinExistence type="predicted"/>
<evidence type="ECO:0000313" key="3">
    <source>
        <dbReference type="EMBL" id="EYC14048.1"/>
    </source>
</evidence>
<feature type="domain" description="C2H2-type" evidence="2">
    <location>
        <begin position="30"/>
        <end position="53"/>
    </location>
</feature>
<dbReference type="GO" id="GO:0008270">
    <property type="term" value="F:zinc ion binding"/>
    <property type="evidence" value="ECO:0007669"/>
    <property type="project" value="UniProtKB-KW"/>
</dbReference>
<reference evidence="4" key="1">
    <citation type="journal article" date="2015" name="Nat. Genet.">
        <title>The genome and transcriptome of the zoonotic hookworm Ancylostoma ceylanicum identify infection-specific gene families.</title>
        <authorList>
            <person name="Schwarz E.M."/>
            <person name="Hu Y."/>
            <person name="Antoshechkin I."/>
            <person name="Miller M.M."/>
            <person name="Sternberg P.W."/>
            <person name="Aroian R.V."/>
        </authorList>
    </citation>
    <scope>NUCLEOTIDE SEQUENCE</scope>
    <source>
        <strain evidence="4">HY135</strain>
    </source>
</reference>
<dbReference type="AlphaFoldDB" id="A0A016UHJ7"/>
<dbReference type="PROSITE" id="PS50157">
    <property type="entry name" value="ZINC_FINGER_C2H2_2"/>
    <property type="match status" value="1"/>
</dbReference>
<dbReference type="OrthoDB" id="3437960at2759"/>
<keyword evidence="4" id="KW-1185">Reference proteome</keyword>
<dbReference type="EMBL" id="JARK01001378">
    <property type="protein sequence ID" value="EYC14048.1"/>
    <property type="molecule type" value="Genomic_DNA"/>
</dbReference>
<evidence type="ECO:0000313" key="4">
    <source>
        <dbReference type="Proteomes" id="UP000024635"/>
    </source>
</evidence>
<accession>A0A016UHJ7</accession>
<evidence type="ECO:0000259" key="2">
    <source>
        <dbReference type="PROSITE" id="PS50157"/>
    </source>
</evidence>
<dbReference type="SUPFAM" id="SSF57667">
    <property type="entry name" value="beta-beta-alpha zinc fingers"/>
    <property type="match status" value="1"/>
</dbReference>
<organism evidence="3 4">
    <name type="scientific">Ancylostoma ceylanicum</name>
    <dbReference type="NCBI Taxonomy" id="53326"/>
    <lineage>
        <taxon>Eukaryota</taxon>
        <taxon>Metazoa</taxon>
        <taxon>Ecdysozoa</taxon>
        <taxon>Nematoda</taxon>
        <taxon>Chromadorea</taxon>
        <taxon>Rhabditida</taxon>
        <taxon>Rhabditina</taxon>
        <taxon>Rhabditomorpha</taxon>
        <taxon>Strongyloidea</taxon>
        <taxon>Ancylostomatidae</taxon>
        <taxon>Ancylostomatinae</taxon>
        <taxon>Ancylostoma</taxon>
    </lineage>
</organism>
<dbReference type="Proteomes" id="UP000024635">
    <property type="component" value="Unassembled WGS sequence"/>
</dbReference>
<keyword evidence="1" id="KW-0479">Metal-binding</keyword>
<sequence length="78" mass="8824">MTTLEPSLTFTDLYFTCVIEEFTCLGVKPYHCGSCGSSFHARARFAVHLSKYHKMSIRDYSCVSRLLKHPTSNNDSDA</sequence>
<keyword evidence="1" id="KW-0862">Zinc</keyword>
<protein>
    <recommendedName>
        <fullName evidence="2">C2H2-type domain-containing protein</fullName>
    </recommendedName>
</protein>
<gene>
    <name evidence="3" type="primary">Acey_s0042.g681</name>
    <name evidence="3" type="ORF">Y032_0042g681</name>
</gene>
<dbReference type="STRING" id="53326.A0A016UHJ7"/>
<keyword evidence="1" id="KW-0863">Zinc-finger</keyword>